<dbReference type="InterPro" id="IPR035901">
    <property type="entry name" value="GIY-YIG_endonuc_sf"/>
</dbReference>
<sequence length="249" mass="29724">MFKSKFIIYLMDLSFNILDCFDDNIDNLDITKYYIYVLKLVDDRYYVGRTGNILRRIEEHFTGVGAIYTMKYNPIKVIEVTEELTKQDERNKTLEVMTKYGWEKVRGACWCSLEITKPKEKYKNKSFEKYNKKLNKLTKSISLNDIDIDLDKLYNYENKDIEYIGHMLNKSPCWIAKRLEDLKIVKRKQLARGYIKYIESDLYKLKCKTMNANKREIQNNNFDCTILPLSKEYLTNIKNIIRGKILNCK</sequence>
<evidence type="ECO:0000259" key="1">
    <source>
        <dbReference type="PROSITE" id="PS50164"/>
    </source>
</evidence>
<organism evidence="2">
    <name type="scientific">viral metagenome</name>
    <dbReference type="NCBI Taxonomy" id="1070528"/>
    <lineage>
        <taxon>unclassified sequences</taxon>
        <taxon>metagenomes</taxon>
        <taxon>organismal metagenomes</taxon>
    </lineage>
</organism>
<proteinExistence type="predicted"/>
<dbReference type="Pfam" id="PF01541">
    <property type="entry name" value="GIY-YIG"/>
    <property type="match status" value="1"/>
</dbReference>
<dbReference type="SUPFAM" id="SSF82771">
    <property type="entry name" value="GIY-YIG endonuclease"/>
    <property type="match status" value="1"/>
</dbReference>
<dbReference type="AlphaFoldDB" id="A0A6C0IFA6"/>
<feature type="domain" description="GIY-YIG" evidence="1">
    <location>
        <begin position="31"/>
        <end position="132"/>
    </location>
</feature>
<dbReference type="PROSITE" id="PS50164">
    <property type="entry name" value="GIY_YIG"/>
    <property type="match status" value="1"/>
</dbReference>
<evidence type="ECO:0000313" key="2">
    <source>
        <dbReference type="EMBL" id="QHT91136.1"/>
    </source>
</evidence>
<dbReference type="EMBL" id="MN740163">
    <property type="protein sequence ID" value="QHT91136.1"/>
    <property type="molecule type" value="Genomic_DNA"/>
</dbReference>
<name>A0A6C0IFA6_9ZZZZ</name>
<dbReference type="InterPro" id="IPR000305">
    <property type="entry name" value="GIY-YIG_endonuc"/>
</dbReference>
<reference evidence="2" key="1">
    <citation type="journal article" date="2020" name="Nature">
        <title>Giant virus diversity and host interactions through global metagenomics.</title>
        <authorList>
            <person name="Schulz F."/>
            <person name="Roux S."/>
            <person name="Paez-Espino D."/>
            <person name="Jungbluth S."/>
            <person name="Walsh D.A."/>
            <person name="Denef V.J."/>
            <person name="McMahon K.D."/>
            <person name="Konstantinidis K.T."/>
            <person name="Eloe-Fadrosh E.A."/>
            <person name="Kyrpides N.C."/>
            <person name="Woyke T."/>
        </authorList>
    </citation>
    <scope>NUCLEOTIDE SEQUENCE</scope>
    <source>
        <strain evidence="2">GVMAG-M-3300023184-72</strain>
    </source>
</reference>
<accession>A0A6C0IFA6</accession>
<protein>
    <recommendedName>
        <fullName evidence="1">GIY-YIG domain-containing protein</fullName>
    </recommendedName>
</protein>
<dbReference type="Gene3D" id="3.40.1440.10">
    <property type="entry name" value="GIY-YIG endonuclease"/>
    <property type="match status" value="1"/>
</dbReference>